<dbReference type="GO" id="GO:0004519">
    <property type="term" value="F:endonuclease activity"/>
    <property type="evidence" value="ECO:0007669"/>
    <property type="project" value="UniProtKB-KW"/>
</dbReference>
<gene>
    <name evidence="1" type="ORF">Ga0061061_1245</name>
</gene>
<organism evidence="1 2">
    <name type="scientific">Chelatococcus sambhunathii</name>
    <dbReference type="NCBI Taxonomy" id="363953"/>
    <lineage>
        <taxon>Bacteria</taxon>
        <taxon>Pseudomonadati</taxon>
        <taxon>Pseudomonadota</taxon>
        <taxon>Alphaproteobacteria</taxon>
        <taxon>Hyphomicrobiales</taxon>
        <taxon>Chelatococcaceae</taxon>
        <taxon>Chelatococcus</taxon>
    </lineage>
</organism>
<dbReference type="Proteomes" id="UP000182178">
    <property type="component" value="Unassembled WGS sequence"/>
</dbReference>
<keyword evidence="1" id="KW-0255">Endonuclease</keyword>
<keyword evidence="1" id="KW-0378">Hydrolase</keyword>
<accession>A0ABM9U9Z4</accession>
<dbReference type="EMBL" id="CYHC01000024">
    <property type="protein sequence ID" value="CUA91210.1"/>
    <property type="molecule type" value="Genomic_DNA"/>
</dbReference>
<protein>
    <submittedName>
        <fullName evidence="1">mRNA-degrading endonuclease (mRNA interferase) HigB, toxic component of the HigAB toxin-antitoxin module</fullName>
    </submittedName>
</protein>
<dbReference type="RefSeq" id="WP_169790126.1">
    <property type="nucleotide sequence ID" value="NZ_CYHC01000024.1"/>
</dbReference>
<keyword evidence="2" id="KW-1185">Reference proteome</keyword>
<evidence type="ECO:0000313" key="2">
    <source>
        <dbReference type="Proteomes" id="UP000182178"/>
    </source>
</evidence>
<evidence type="ECO:0000313" key="1">
    <source>
        <dbReference type="EMBL" id="CUA91210.1"/>
    </source>
</evidence>
<proteinExistence type="predicted"/>
<sequence length="113" mass="12834">MFRNISLDPGTGATYMKLVGVEIIAEAQRRHADAAKRLSAWKAEVESETTVWKSFQDVRARYPSVDRVGSRYVFDIGGNRYRLVVKINFAVGVVAVRWFGPHADYDKLNIEEV</sequence>
<keyword evidence="1" id="KW-0540">Nuclease</keyword>
<name>A0ABM9U9Z4_9HYPH</name>
<comment type="caution">
    <text evidence="1">The sequence shown here is derived from an EMBL/GenBank/DDBJ whole genome shotgun (WGS) entry which is preliminary data.</text>
</comment>
<reference evidence="1 2" key="1">
    <citation type="submission" date="2015-08" db="EMBL/GenBank/DDBJ databases">
        <authorList>
            <person name="Varghese N."/>
        </authorList>
    </citation>
    <scope>NUCLEOTIDE SEQUENCE [LARGE SCALE GENOMIC DNA]</scope>
    <source>
        <strain evidence="1 2">DSM 18167</strain>
    </source>
</reference>
<dbReference type="InterPro" id="IPR018669">
    <property type="entry name" value="Toxin_HigB"/>
</dbReference>
<dbReference type="Pfam" id="PF09907">
    <property type="entry name" value="HigB_toxin"/>
    <property type="match status" value="1"/>
</dbReference>